<dbReference type="OrthoDB" id="6899345at2"/>
<dbReference type="PANTHER" id="PTHR47328">
    <property type="match status" value="1"/>
</dbReference>
<proteinExistence type="predicted"/>
<accession>A0A158FGB6</accession>
<evidence type="ECO:0000313" key="1">
    <source>
        <dbReference type="EMBL" id="SAL18741.1"/>
    </source>
</evidence>
<name>A0A158FGB6_CABSO</name>
<evidence type="ECO:0000313" key="2">
    <source>
        <dbReference type="Proteomes" id="UP000054893"/>
    </source>
</evidence>
<dbReference type="Gene3D" id="3.30.1330.40">
    <property type="entry name" value="RutC-like"/>
    <property type="match status" value="1"/>
</dbReference>
<dbReference type="SUPFAM" id="SSF55298">
    <property type="entry name" value="YjgF-like"/>
    <property type="match status" value="1"/>
</dbReference>
<reference evidence="1 2" key="1">
    <citation type="submission" date="2016-01" db="EMBL/GenBank/DDBJ databases">
        <authorList>
            <person name="Oliw E.H."/>
        </authorList>
    </citation>
    <scope>NUCLEOTIDE SEQUENCE [LARGE SCALE GENOMIC DNA]</scope>
    <source>
        <strain evidence="1">LMG 22029</strain>
    </source>
</reference>
<dbReference type="InterPro" id="IPR035709">
    <property type="entry name" value="YoaB-like"/>
</dbReference>
<dbReference type="CDD" id="cd06150">
    <property type="entry name" value="YjgF_YER057c_UK114_like_2"/>
    <property type="match status" value="1"/>
</dbReference>
<gene>
    <name evidence="1" type="ORF">AWB64_01289</name>
</gene>
<organism evidence="1 2">
    <name type="scientific">Caballeronia sordidicola</name>
    <name type="common">Burkholderia sordidicola</name>
    <dbReference type="NCBI Taxonomy" id="196367"/>
    <lineage>
        <taxon>Bacteria</taxon>
        <taxon>Pseudomonadati</taxon>
        <taxon>Pseudomonadota</taxon>
        <taxon>Betaproteobacteria</taxon>
        <taxon>Burkholderiales</taxon>
        <taxon>Burkholderiaceae</taxon>
        <taxon>Caballeronia</taxon>
    </lineage>
</organism>
<protein>
    <submittedName>
        <fullName evidence="1">Endoribonuclease L-PSP</fullName>
    </submittedName>
</protein>
<dbReference type="Pfam" id="PF01042">
    <property type="entry name" value="Ribonuc_L-PSP"/>
    <property type="match status" value="1"/>
</dbReference>
<dbReference type="InterPro" id="IPR006175">
    <property type="entry name" value="YjgF/YER057c/UK114"/>
</dbReference>
<sequence>MTTEIERIETNARMSKIVRHEGIVYLCGQTAKGAGAGDIAAQTREVLSRVDALLEKAGTDRSRILTTTIYLRNIRDFAGMNEVWEAWMPNGAAPARSTVQAHLASEELLVEMTVTAAAG</sequence>
<dbReference type="PANTHER" id="PTHR47328:SF1">
    <property type="entry name" value="RUTC FAMILY PROTEIN YOAB"/>
    <property type="match status" value="1"/>
</dbReference>
<dbReference type="AlphaFoldDB" id="A0A158FGB6"/>
<dbReference type="RefSeq" id="WP_060817727.1">
    <property type="nucleotide sequence ID" value="NZ_FCOC02000002.1"/>
</dbReference>
<dbReference type="InterPro" id="IPR035959">
    <property type="entry name" value="RutC-like_sf"/>
</dbReference>
<dbReference type="Proteomes" id="UP000054893">
    <property type="component" value="Unassembled WGS sequence"/>
</dbReference>
<dbReference type="EMBL" id="FCOC02000002">
    <property type="protein sequence ID" value="SAL18741.1"/>
    <property type="molecule type" value="Genomic_DNA"/>
</dbReference>